<gene>
    <name evidence="2" type="ORF">S12H4_48239</name>
</gene>
<accession>X1VBJ0</accession>
<protein>
    <recommendedName>
        <fullName evidence="1">VOC domain-containing protein</fullName>
    </recommendedName>
</protein>
<dbReference type="EMBL" id="BARW01030126">
    <property type="protein sequence ID" value="GAJ03330.1"/>
    <property type="molecule type" value="Genomic_DNA"/>
</dbReference>
<reference evidence="2" key="1">
    <citation type="journal article" date="2014" name="Front. Microbiol.">
        <title>High frequency of phylogenetically diverse reductive dehalogenase-homologous genes in deep subseafloor sedimentary metagenomes.</title>
        <authorList>
            <person name="Kawai M."/>
            <person name="Futagami T."/>
            <person name="Toyoda A."/>
            <person name="Takaki Y."/>
            <person name="Nishi S."/>
            <person name="Hori S."/>
            <person name="Arai W."/>
            <person name="Tsubouchi T."/>
            <person name="Morono Y."/>
            <person name="Uchiyama I."/>
            <person name="Ito T."/>
            <person name="Fujiyama A."/>
            <person name="Inagaki F."/>
            <person name="Takami H."/>
        </authorList>
    </citation>
    <scope>NUCLEOTIDE SEQUENCE</scope>
    <source>
        <strain evidence="2">Expedition CK06-06</strain>
    </source>
</reference>
<dbReference type="PROSITE" id="PS51819">
    <property type="entry name" value="VOC"/>
    <property type="match status" value="1"/>
</dbReference>
<comment type="caution">
    <text evidence="2">The sequence shown here is derived from an EMBL/GenBank/DDBJ whole genome shotgun (WGS) entry which is preliminary data.</text>
</comment>
<proteinExistence type="predicted"/>
<organism evidence="2">
    <name type="scientific">marine sediment metagenome</name>
    <dbReference type="NCBI Taxonomy" id="412755"/>
    <lineage>
        <taxon>unclassified sequences</taxon>
        <taxon>metagenomes</taxon>
        <taxon>ecological metagenomes</taxon>
    </lineage>
</organism>
<name>X1VBJ0_9ZZZZ</name>
<dbReference type="Pfam" id="PF13669">
    <property type="entry name" value="Glyoxalase_4"/>
    <property type="match status" value="1"/>
</dbReference>
<sequence length="76" mass="8448">LIQPAEGYTTFMDTHGEGLHHWGFFVDDVDGEAARLVEQGATIVQQRPGQWIYLDCGGPGGVIFELMQRRGRITDS</sequence>
<dbReference type="SUPFAM" id="SSF54593">
    <property type="entry name" value="Glyoxalase/Bleomycin resistance protein/Dihydroxybiphenyl dioxygenase"/>
    <property type="match status" value="1"/>
</dbReference>
<evidence type="ECO:0000259" key="1">
    <source>
        <dbReference type="PROSITE" id="PS51819"/>
    </source>
</evidence>
<dbReference type="AlphaFoldDB" id="X1VBJ0"/>
<dbReference type="Gene3D" id="3.10.180.10">
    <property type="entry name" value="2,3-Dihydroxybiphenyl 1,2-Dioxygenase, domain 1"/>
    <property type="match status" value="1"/>
</dbReference>
<feature type="non-terminal residue" evidence="2">
    <location>
        <position position="1"/>
    </location>
</feature>
<feature type="domain" description="VOC" evidence="1">
    <location>
        <begin position="1"/>
        <end position="69"/>
    </location>
</feature>
<evidence type="ECO:0000313" key="2">
    <source>
        <dbReference type="EMBL" id="GAJ03330.1"/>
    </source>
</evidence>
<dbReference type="InterPro" id="IPR029068">
    <property type="entry name" value="Glyas_Bleomycin-R_OHBP_Dase"/>
</dbReference>
<dbReference type="InterPro" id="IPR037523">
    <property type="entry name" value="VOC_core"/>
</dbReference>